<protein>
    <recommendedName>
        <fullName evidence="3">Phasin protein</fullName>
    </recommendedName>
</protein>
<accession>A0ABU1NGK1</accession>
<evidence type="ECO:0008006" key="3">
    <source>
        <dbReference type="Google" id="ProtNLM"/>
    </source>
</evidence>
<keyword evidence="2" id="KW-1185">Reference proteome</keyword>
<evidence type="ECO:0000313" key="2">
    <source>
        <dbReference type="Proteomes" id="UP001184230"/>
    </source>
</evidence>
<gene>
    <name evidence="1" type="ORF">J2739_003371</name>
</gene>
<sequence>MSYASAADLSSAPYGSFQPVLDWQTAIIQSLMQAQQMQLQMLAAWQQPFATVNRELWDQWVCRFGGGVPLDG</sequence>
<proteinExistence type="predicted"/>
<evidence type="ECO:0000313" key="1">
    <source>
        <dbReference type="EMBL" id="MDR6537590.1"/>
    </source>
</evidence>
<organism evidence="1 2">
    <name type="scientific">Variovorax soli</name>
    <dbReference type="NCBI Taxonomy" id="376815"/>
    <lineage>
        <taxon>Bacteria</taxon>
        <taxon>Pseudomonadati</taxon>
        <taxon>Pseudomonadota</taxon>
        <taxon>Betaproteobacteria</taxon>
        <taxon>Burkholderiales</taxon>
        <taxon>Comamonadaceae</taxon>
        <taxon>Variovorax</taxon>
    </lineage>
</organism>
<name>A0ABU1NGK1_9BURK</name>
<dbReference type="RefSeq" id="WP_309903636.1">
    <property type="nucleotide sequence ID" value="NZ_JAVDRF010000007.1"/>
</dbReference>
<reference evidence="1 2" key="1">
    <citation type="submission" date="2023-07" db="EMBL/GenBank/DDBJ databases">
        <title>Sorghum-associated microbial communities from plants grown in Nebraska, USA.</title>
        <authorList>
            <person name="Schachtman D."/>
        </authorList>
    </citation>
    <scope>NUCLEOTIDE SEQUENCE [LARGE SCALE GENOMIC DNA]</scope>
    <source>
        <strain evidence="1 2">DS1781</strain>
    </source>
</reference>
<dbReference type="EMBL" id="JAVDRF010000007">
    <property type="protein sequence ID" value="MDR6537590.1"/>
    <property type="molecule type" value="Genomic_DNA"/>
</dbReference>
<dbReference type="Proteomes" id="UP001184230">
    <property type="component" value="Unassembled WGS sequence"/>
</dbReference>
<comment type="caution">
    <text evidence="1">The sequence shown here is derived from an EMBL/GenBank/DDBJ whole genome shotgun (WGS) entry which is preliminary data.</text>
</comment>